<dbReference type="STRING" id="320778.ABT57_05505"/>
<evidence type="ECO:0008006" key="5">
    <source>
        <dbReference type="Google" id="ProtNLM"/>
    </source>
</evidence>
<dbReference type="PATRIC" id="fig|320778.3.peg.1192"/>
<gene>
    <name evidence="3" type="ORF">ABT57_05505</name>
</gene>
<evidence type="ECO:0000256" key="2">
    <source>
        <dbReference type="SAM" id="SignalP"/>
    </source>
</evidence>
<protein>
    <recommendedName>
        <fullName evidence="5">Transporter</fullName>
    </recommendedName>
</protein>
<keyword evidence="4" id="KW-1185">Reference proteome</keyword>
<evidence type="ECO:0000313" key="4">
    <source>
        <dbReference type="Proteomes" id="UP000035909"/>
    </source>
</evidence>
<keyword evidence="1" id="KW-0472">Membrane</keyword>
<feature type="signal peptide" evidence="2">
    <location>
        <begin position="1"/>
        <end position="21"/>
    </location>
</feature>
<dbReference type="AlphaFoldDB" id="A0A0J1HH41"/>
<feature type="transmembrane region" description="Helical" evidence="1">
    <location>
        <begin position="179"/>
        <end position="198"/>
    </location>
</feature>
<sequence length="201" mass="22536">MFWPFCLSFLFASLLALSAFAIHLDVRIFQNDMGEASIIEVGQEAYLLIAVILFGLVAIKDESQRGFAVLVTGFFATIFIREMDGILDAIRHGIWKYPAWLVSVSAIGYSIFHLKTTTQPLVRFTSTPAFGMIVGGVFTLLVFSRIYGMNILWQAAMGEHLDPAIKAYIKTMAEEGVELLAYSLILFASAWYTLPCLFKRR</sequence>
<feature type="transmembrane region" description="Helical" evidence="1">
    <location>
        <begin position="124"/>
        <end position="147"/>
    </location>
</feature>
<reference evidence="3 4" key="1">
    <citation type="submission" date="2015-05" db="EMBL/GenBank/DDBJ databases">
        <title>Photobacterium galathea sp. nov.</title>
        <authorList>
            <person name="Machado H."/>
            <person name="Gram L."/>
        </authorList>
    </citation>
    <scope>NUCLEOTIDE SEQUENCE [LARGE SCALE GENOMIC DNA]</scope>
    <source>
        <strain evidence="3 4">DSM 22954</strain>
    </source>
</reference>
<name>A0A0J1HH41_9GAMM</name>
<keyword evidence="2" id="KW-0732">Signal</keyword>
<keyword evidence="1" id="KW-1133">Transmembrane helix</keyword>
<accession>A0A0J1HH41</accession>
<evidence type="ECO:0000256" key="1">
    <source>
        <dbReference type="SAM" id="Phobius"/>
    </source>
</evidence>
<dbReference type="Proteomes" id="UP000035909">
    <property type="component" value="Unassembled WGS sequence"/>
</dbReference>
<organism evidence="3 4">
    <name type="scientific">Photobacterium ganghwense</name>
    <dbReference type="NCBI Taxonomy" id="320778"/>
    <lineage>
        <taxon>Bacteria</taxon>
        <taxon>Pseudomonadati</taxon>
        <taxon>Pseudomonadota</taxon>
        <taxon>Gammaproteobacteria</taxon>
        <taxon>Vibrionales</taxon>
        <taxon>Vibrionaceae</taxon>
        <taxon>Photobacterium</taxon>
    </lineage>
</organism>
<feature type="transmembrane region" description="Helical" evidence="1">
    <location>
        <begin position="66"/>
        <end position="83"/>
    </location>
</feature>
<comment type="caution">
    <text evidence="3">The sequence shown here is derived from an EMBL/GenBank/DDBJ whole genome shotgun (WGS) entry which is preliminary data.</text>
</comment>
<dbReference type="EMBL" id="LDOU01000005">
    <property type="protein sequence ID" value="KLV10930.1"/>
    <property type="molecule type" value="Genomic_DNA"/>
</dbReference>
<proteinExistence type="predicted"/>
<feature type="chain" id="PRO_5005252597" description="Transporter" evidence="2">
    <location>
        <begin position="22"/>
        <end position="201"/>
    </location>
</feature>
<feature type="transmembrane region" description="Helical" evidence="1">
    <location>
        <begin position="37"/>
        <end position="59"/>
    </location>
</feature>
<evidence type="ECO:0000313" key="3">
    <source>
        <dbReference type="EMBL" id="KLV10930.1"/>
    </source>
</evidence>
<feature type="transmembrane region" description="Helical" evidence="1">
    <location>
        <begin position="95"/>
        <end position="112"/>
    </location>
</feature>
<keyword evidence="1" id="KW-0812">Transmembrane</keyword>